<dbReference type="SUPFAM" id="SSF52440">
    <property type="entry name" value="PreATP-grasp domain"/>
    <property type="match status" value="1"/>
</dbReference>
<dbReference type="InterPro" id="IPR005482">
    <property type="entry name" value="Biotin_COase_C"/>
</dbReference>
<dbReference type="FunFam" id="3.30.1490.20:FF:000003">
    <property type="entry name" value="acetyl-CoA carboxylase isoform X1"/>
    <property type="match status" value="1"/>
</dbReference>
<dbReference type="SUPFAM" id="SSF56059">
    <property type="entry name" value="Glutathione synthetase ATP-binding domain-like"/>
    <property type="match status" value="1"/>
</dbReference>
<evidence type="ECO:0000256" key="3">
    <source>
        <dbReference type="ARBA" id="ARBA00022840"/>
    </source>
</evidence>
<evidence type="ECO:0000256" key="1">
    <source>
        <dbReference type="ARBA" id="ARBA00022598"/>
    </source>
</evidence>
<evidence type="ECO:0000313" key="8">
    <source>
        <dbReference type="Proteomes" id="UP000320404"/>
    </source>
</evidence>
<dbReference type="GO" id="GO:0046872">
    <property type="term" value="F:metal ion binding"/>
    <property type="evidence" value="ECO:0007669"/>
    <property type="project" value="InterPro"/>
</dbReference>
<evidence type="ECO:0000259" key="6">
    <source>
        <dbReference type="PROSITE" id="PS50979"/>
    </source>
</evidence>
<evidence type="ECO:0000256" key="2">
    <source>
        <dbReference type="ARBA" id="ARBA00022741"/>
    </source>
</evidence>
<organism evidence="7 8">
    <name type="scientific">OM182 bacterium</name>
    <dbReference type="NCBI Taxonomy" id="2510334"/>
    <lineage>
        <taxon>Bacteria</taxon>
        <taxon>Pseudomonadati</taxon>
        <taxon>Pseudomonadota</taxon>
        <taxon>Gammaproteobacteria</taxon>
        <taxon>OMG group</taxon>
        <taxon>OM182 clade</taxon>
    </lineage>
</organism>
<dbReference type="Gene3D" id="3.30.470.20">
    <property type="entry name" value="ATP-grasp fold, B domain"/>
    <property type="match status" value="1"/>
</dbReference>
<gene>
    <name evidence="7" type="ORF">EVA69_01690</name>
</gene>
<dbReference type="NCBIfam" id="NF006367">
    <property type="entry name" value="PRK08591.1"/>
    <property type="match status" value="1"/>
</dbReference>
<dbReference type="PANTHER" id="PTHR48095:SF1">
    <property type="entry name" value="BIOTIN CARBOXYLASE"/>
    <property type="match status" value="1"/>
</dbReference>
<dbReference type="PROSITE" id="PS00867">
    <property type="entry name" value="CPSASE_2"/>
    <property type="match status" value="1"/>
</dbReference>
<proteinExistence type="predicted"/>
<dbReference type="InterPro" id="IPR016185">
    <property type="entry name" value="PreATP-grasp_dom_sf"/>
</dbReference>
<name>A0A520S534_9GAMM</name>
<dbReference type="SUPFAM" id="SSF51246">
    <property type="entry name" value="Rudiment single hybrid motif"/>
    <property type="match status" value="1"/>
</dbReference>
<keyword evidence="3 4" id="KW-0067">ATP-binding</keyword>
<feature type="domain" description="ATP-grasp" evidence="5">
    <location>
        <begin position="123"/>
        <end position="319"/>
    </location>
</feature>
<dbReference type="EMBL" id="SHAH01000013">
    <property type="protein sequence ID" value="RZO77588.1"/>
    <property type="molecule type" value="Genomic_DNA"/>
</dbReference>
<reference evidence="7 8" key="1">
    <citation type="submission" date="2019-02" db="EMBL/GenBank/DDBJ databases">
        <title>Prokaryotic population dynamics and viral predation in marine succession experiment using metagenomics: the confinement effect.</title>
        <authorList>
            <person name="Haro-Moreno J.M."/>
            <person name="Rodriguez-Valera F."/>
            <person name="Lopez-Perez M."/>
        </authorList>
    </citation>
    <scope>NUCLEOTIDE SEQUENCE [LARGE SCALE GENOMIC DNA]</scope>
    <source>
        <strain evidence="7">MED-G158</strain>
    </source>
</reference>
<dbReference type="PANTHER" id="PTHR48095">
    <property type="entry name" value="PYRUVATE CARBOXYLASE SUBUNIT A"/>
    <property type="match status" value="1"/>
</dbReference>
<evidence type="ECO:0000259" key="5">
    <source>
        <dbReference type="PROSITE" id="PS50975"/>
    </source>
</evidence>
<accession>A0A520S534</accession>
<evidence type="ECO:0000313" key="7">
    <source>
        <dbReference type="EMBL" id="RZO77588.1"/>
    </source>
</evidence>
<dbReference type="InterPro" id="IPR011761">
    <property type="entry name" value="ATP-grasp"/>
</dbReference>
<dbReference type="Pfam" id="PF00289">
    <property type="entry name" value="Biotin_carb_N"/>
    <property type="match status" value="1"/>
</dbReference>
<feature type="domain" description="Biotin carboxylation" evidence="6">
    <location>
        <begin position="5"/>
        <end position="448"/>
    </location>
</feature>
<dbReference type="Proteomes" id="UP000320404">
    <property type="component" value="Unassembled WGS sequence"/>
</dbReference>
<dbReference type="InterPro" id="IPR005479">
    <property type="entry name" value="CPAse_ATP-bd"/>
</dbReference>
<dbReference type="InterPro" id="IPR011764">
    <property type="entry name" value="Biotin_carboxylation_dom"/>
</dbReference>
<evidence type="ECO:0000256" key="4">
    <source>
        <dbReference type="PROSITE-ProRule" id="PRU00409"/>
    </source>
</evidence>
<keyword evidence="1" id="KW-0436">Ligase</keyword>
<dbReference type="GO" id="GO:0005524">
    <property type="term" value="F:ATP binding"/>
    <property type="evidence" value="ECO:0007669"/>
    <property type="project" value="UniProtKB-UniRule"/>
</dbReference>
<dbReference type="Pfam" id="PF02786">
    <property type="entry name" value="CPSase_L_D2"/>
    <property type="match status" value="1"/>
</dbReference>
<dbReference type="InterPro" id="IPR005481">
    <property type="entry name" value="BC-like_N"/>
</dbReference>
<dbReference type="PROSITE" id="PS00866">
    <property type="entry name" value="CPSASE_1"/>
    <property type="match status" value="1"/>
</dbReference>
<dbReference type="GO" id="GO:0016874">
    <property type="term" value="F:ligase activity"/>
    <property type="evidence" value="ECO:0007669"/>
    <property type="project" value="UniProtKB-KW"/>
</dbReference>
<dbReference type="Pfam" id="PF02785">
    <property type="entry name" value="Biotin_carb_C"/>
    <property type="match status" value="1"/>
</dbReference>
<keyword evidence="2 4" id="KW-0547">Nucleotide-binding</keyword>
<dbReference type="InterPro" id="IPR051602">
    <property type="entry name" value="ACC_Biotin_Carboxylase"/>
</dbReference>
<protein>
    <submittedName>
        <fullName evidence="7">Acetyl-CoA carboxylase biotin carboxylase subunit</fullName>
    </submittedName>
</protein>
<dbReference type="PROSITE" id="PS50975">
    <property type="entry name" value="ATP_GRASP"/>
    <property type="match status" value="1"/>
</dbReference>
<dbReference type="SMART" id="SM00878">
    <property type="entry name" value="Biotin_carb_C"/>
    <property type="match status" value="1"/>
</dbReference>
<dbReference type="InterPro" id="IPR011054">
    <property type="entry name" value="Rudment_hybrid_motif"/>
</dbReference>
<dbReference type="NCBIfam" id="NF005525">
    <property type="entry name" value="PRK07178.1"/>
    <property type="match status" value="1"/>
</dbReference>
<comment type="caution">
    <text evidence="7">The sequence shown here is derived from an EMBL/GenBank/DDBJ whole genome shotgun (WGS) entry which is preliminary data.</text>
</comment>
<dbReference type="PROSITE" id="PS50979">
    <property type="entry name" value="BC"/>
    <property type="match status" value="1"/>
</dbReference>
<dbReference type="AlphaFoldDB" id="A0A520S534"/>
<sequence>MTGAPIEKVLIANRGEIALRLVRACAEANIRSVAVYTEPDRYGLFVKRATEAYSLGNDPLAGYLDPLRTVNLAVETGCDAIHPGYGFLSENPELARLCEEKGIIFIGPSAEVIKRMGDKTQARMAMTAAGVPVTPGSEGNLADLDEALAEAKRIGYPVMVKATSGGGGRGIRRCDDATDLKKQFPRVISEATKAFGSAEVFMEKCIVNPKHIEVQVLADAHGKVIHLFERDCSIQRRNQKLIEIAPSPQIDDALRNRLGELAVKAAAAVGYVSAGTVEFLLAGDDVYFMEMNTRIQVEHTITEQITGIDIVQEQLRIAAGEALGYGQEDVSYRGFAMQLRINAEDPKNDFLPSFGRITHYYAPGGPGVRVDTAIYTGYEIPPYFDSMCLKLVVWALSWEQVVSRAQRAIDDMRLHGIRTTANYYQQILKHPDFRNKEFDTSFVACHPELSRYSDKRHPSDVALALSAAIAAYAGW</sequence>